<gene>
    <name evidence="13" type="primary">PPO1</name>
</gene>
<evidence type="ECO:0000313" key="13">
    <source>
        <dbReference type="EMBL" id="AJT58580.1"/>
    </source>
</evidence>
<evidence type="ECO:0000259" key="12">
    <source>
        <dbReference type="PROSITE" id="PS00498"/>
    </source>
</evidence>
<keyword evidence="6 8" id="KW-1015">Disulfide bond</keyword>
<name>A0A0D4D5X8_9LILI</name>
<dbReference type="Pfam" id="PF12142">
    <property type="entry name" value="PPO1_DWL"/>
    <property type="match status" value="1"/>
</dbReference>
<feature type="domain" description="Tyrosinase copper-binding" evidence="12">
    <location>
        <begin position="332"/>
        <end position="343"/>
    </location>
</feature>
<dbReference type="PANTHER" id="PTHR11474:SF76">
    <property type="entry name" value="SHKT DOMAIN-CONTAINING PROTEIN"/>
    <property type="match status" value="1"/>
</dbReference>
<sequence length="555" mass="61932">MKLSSCLLMLGLFALLANTCNSHSKGGSTMASSKWEGWLSWFLLRDLAGITGPHTVGSGGGGPIQGPDLSQCRPEFPSYARPVGYCCVPPNSTIIDYQVLPPTSPLRIRRPAHTADPAYIAKYAEAIALMKALPDDDPRSFNNQARIHCAYCNNGHSQLGFPGLDLQIHYSWLFLPWHRFFLYFHERILGSLIGDPTFAIPFWNWDSPLGMSLPHMYEANSSSPLYSPNRDAAHQPLTTGRIIDLNYNGVYESPITAEEQIDINLKLMYRQMVSNGKTTSLFLGASYRAGDKPAPGLGSLETAPHGQVHAWTGDCKQPNCEDMGTFYTAAFDPIFFAHHGNLDRLWHVWKSSDAEHKNYDDVDFLEAAFFFYDENAQLVRVKIKDCLDEEMMGYTYQDVDLPWQTSRPTPASPRTRVNTEVTTELTVASFPVTLGEEAVSMRVKRTRLFRNAKEEEVLVVEGIEIDMGVYVKLDVYVNAPPGLEGMTPAASEFAGSFVSLPHRHGVMSKIVLRLGITDLLEDLEPEGDDNIVVTFVKRSGMGEIKIGWVFIEFIM</sequence>
<feature type="binding site" evidence="7">
    <location>
        <position position="309"/>
    </location>
    <ligand>
        <name>Cu cation</name>
        <dbReference type="ChEBI" id="CHEBI:23378"/>
        <label>B</label>
    </ligand>
</feature>
<feature type="signal peptide" evidence="10">
    <location>
        <begin position="1"/>
        <end position="22"/>
    </location>
</feature>
<dbReference type="EMBL" id="KJ996071">
    <property type="protein sequence ID" value="AJT58580.1"/>
    <property type="molecule type" value="mRNA"/>
</dbReference>
<evidence type="ECO:0000256" key="10">
    <source>
        <dbReference type="SAM" id="SignalP"/>
    </source>
</evidence>
<comment type="cofactor">
    <cofactor evidence="7">
        <name>Cu(2+)</name>
        <dbReference type="ChEBI" id="CHEBI:29036"/>
    </cofactor>
    <text evidence="7">Binds 2 copper ions per subunit.</text>
</comment>
<evidence type="ECO:0000256" key="5">
    <source>
        <dbReference type="ARBA" id="ARBA00023008"/>
    </source>
</evidence>
<reference evidence="13" key="1">
    <citation type="journal article" date="2014" name="Acta Horticulturalia Sinica">
        <title>Cloning of Polyphenol Oxidase Genes and Enzyme Activity Analysis in Cut Lily.</title>
        <authorList>
            <person name="Wu Z."/>
            <person name="Lin Y."/>
            <person name="Xian X."/>
            <person name="He S."/>
            <person name="Li H."/>
            <person name="Li H."/>
        </authorList>
    </citation>
    <scope>NUCLEOTIDE SEQUENCE</scope>
</reference>
<organism evidence="13">
    <name type="scientific">Lilium hybrid cultivar</name>
    <dbReference type="NCBI Taxonomy" id="156531"/>
    <lineage>
        <taxon>Eukaryota</taxon>
        <taxon>Viridiplantae</taxon>
        <taxon>Streptophyta</taxon>
        <taxon>Embryophyta</taxon>
        <taxon>Tracheophyta</taxon>
        <taxon>Spermatophyta</taxon>
        <taxon>Magnoliopsida</taxon>
        <taxon>Liliopsida</taxon>
        <taxon>Liliales</taxon>
        <taxon>Liliaceae</taxon>
        <taxon>Lilium</taxon>
    </lineage>
</organism>
<dbReference type="InterPro" id="IPR022740">
    <property type="entry name" value="Polyphenol_oxidase_C"/>
</dbReference>
<dbReference type="SUPFAM" id="SSF48056">
    <property type="entry name" value="Di-copper centre-containing domain"/>
    <property type="match status" value="1"/>
</dbReference>
<dbReference type="PROSITE" id="PS00497">
    <property type="entry name" value="TYROSINASE_1"/>
    <property type="match status" value="1"/>
</dbReference>
<reference evidence="13" key="2">
    <citation type="submission" date="2015-03" db="EMBL/GenBank/DDBJ databases">
        <authorList>
            <person name="Wu Z."/>
            <person name="Li H."/>
            <person name="He S."/>
        </authorList>
    </citation>
    <scope>NUCLEOTIDE SEQUENCE</scope>
</reference>
<dbReference type="Pfam" id="PF00264">
    <property type="entry name" value="Tyrosinase"/>
    <property type="match status" value="1"/>
</dbReference>
<evidence type="ECO:0000256" key="8">
    <source>
        <dbReference type="PIRSR" id="PIRSR000290-2"/>
    </source>
</evidence>
<feature type="domain" description="Tyrosinase copper-binding" evidence="11">
    <location>
        <begin position="169"/>
        <end position="186"/>
    </location>
</feature>
<evidence type="ECO:0000256" key="3">
    <source>
        <dbReference type="ARBA" id="ARBA00022784"/>
    </source>
</evidence>
<feature type="binding site" evidence="7">
    <location>
        <position position="169"/>
    </location>
    <ligand>
        <name>Cu cation</name>
        <dbReference type="ChEBI" id="CHEBI:23378"/>
        <label>A</label>
    </ligand>
</feature>
<protein>
    <submittedName>
        <fullName evidence="13">Polyphenol oxidase</fullName>
    </submittedName>
</protein>
<feature type="binding site" evidence="7">
    <location>
        <position position="339"/>
    </location>
    <ligand>
        <name>Cu cation</name>
        <dbReference type="ChEBI" id="CHEBI:23378"/>
        <label>B</label>
    </ligand>
</feature>
<feature type="disulfide bond" evidence="8">
    <location>
        <begin position="86"/>
        <end position="149"/>
    </location>
</feature>
<accession>A0A0D4D5X8</accession>
<proteinExistence type="evidence at transcript level"/>
<feature type="cross-link" description="2'-(S-cysteinyl)-histidine (Cys-His)" evidence="9">
    <location>
        <begin position="152"/>
        <end position="169"/>
    </location>
</feature>
<keyword evidence="10" id="KW-0732">Signal</keyword>
<dbReference type="PROSITE" id="PS00498">
    <property type="entry name" value="TYROSINASE_2"/>
    <property type="match status" value="1"/>
</dbReference>
<evidence type="ECO:0000259" key="11">
    <source>
        <dbReference type="PROSITE" id="PS00497"/>
    </source>
</evidence>
<evidence type="ECO:0000256" key="7">
    <source>
        <dbReference type="PIRSR" id="PIRSR000290-1"/>
    </source>
</evidence>
<evidence type="ECO:0000256" key="2">
    <source>
        <dbReference type="ARBA" id="ARBA00022723"/>
    </source>
</evidence>
<dbReference type="InterPro" id="IPR002227">
    <property type="entry name" value="Tyrosinase_Cu-bd"/>
</dbReference>
<feature type="disulfide bond" evidence="8">
    <location>
        <begin position="72"/>
        <end position="87"/>
    </location>
</feature>
<evidence type="ECO:0000256" key="1">
    <source>
        <dbReference type="ARBA" id="ARBA00009928"/>
    </source>
</evidence>
<evidence type="ECO:0000256" key="9">
    <source>
        <dbReference type="PIRSR" id="PIRSR000290-3"/>
    </source>
</evidence>
<dbReference type="GO" id="GO:0046872">
    <property type="term" value="F:metal ion binding"/>
    <property type="evidence" value="ECO:0007669"/>
    <property type="project" value="UniProtKB-KW"/>
</dbReference>
<keyword evidence="3" id="KW-0883">Thioether bond</keyword>
<evidence type="ECO:0000256" key="6">
    <source>
        <dbReference type="ARBA" id="ARBA00023157"/>
    </source>
</evidence>
<feature type="binding site" evidence="7">
    <location>
        <position position="148"/>
    </location>
    <ligand>
        <name>Cu cation</name>
        <dbReference type="ChEBI" id="CHEBI:23378"/>
        <label>A</label>
    </ligand>
</feature>
<keyword evidence="5 7" id="KW-0186">Copper</keyword>
<dbReference type="GO" id="GO:0046148">
    <property type="term" value="P:pigment biosynthetic process"/>
    <property type="evidence" value="ECO:0007669"/>
    <property type="project" value="InterPro"/>
</dbReference>
<dbReference type="InterPro" id="IPR016213">
    <property type="entry name" value="Polyphenol_oxidase"/>
</dbReference>
<dbReference type="Gene3D" id="1.10.1280.10">
    <property type="entry name" value="Di-copper center containing domain from catechol oxidase"/>
    <property type="match status" value="1"/>
</dbReference>
<feature type="binding site" evidence="7">
    <location>
        <position position="305"/>
    </location>
    <ligand>
        <name>Cu cation</name>
        <dbReference type="ChEBI" id="CHEBI:23378"/>
        <label>B</label>
    </ligand>
</feature>
<dbReference type="InterPro" id="IPR050316">
    <property type="entry name" value="Tyrosinase/Hemocyanin"/>
</dbReference>
<dbReference type="PANTHER" id="PTHR11474">
    <property type="entry name" value="TYROSINASE FAMILY MEMBER"/>
    <property type="match status" value="1"/>
</dbReference>
<dbReference type="GO" id="GO:0004097">
    <property type="term" value="F:catechol oxidase activity"/>
    <property type="evidence" value="ECO:0007669"/>
    <property type="project" value="InterPro"/>
</dbReference>
<feature type="chain" id="PRO_5002281242" evidence="10">
    <location>
        <begin position="23"/>
        <end position="555"/>
    </location>
</feature>
<evidence type="ECO:0000256" key="4">
    <source>
        <dbReference type="ARBA" id="ARBA00023002"/>
    </source>
</evidence>
<dbReference type="InterPro" id="IPR008922">
    <property type="entry name" value="Di-copper_centre_dom_sf"/>
</dbReference>
<dbReference type="Pfam" id="PF12143">
    <property type="entry name" value="PPO1_KFDV"/>
    <property type="match status" value="1"/>
</dbReference>
<feature type="binding site" evidence="7">
    <location>
        <position position="178"/>
    </location>
    <ligand>
        <name>Cu cation</name>
        <dbReference type="ChEBI" id="CHEBI:23378"/>
        <label>A</label>
    </ligand>
</feature>
<keyword evidence="4" id="KW-0560">Oxidoreductase</keyword>
<comment type="similarity">
    <text evidence="1">Belongs to the tyrosinase family.</text>
</comment>
<dbReference type="PIRSF" id="PIRSF000290">
    <property type="entry name" value="PPO_plant"/>
    <property type="match status" value="1"/>
</dbReference>
<dbReference type="AlphaFoldDB" id="A0A0D4D5X8"/>
<keyword evidence="2 7" id="KW-0479">Metal-binding</keyword>
<dbReference type="PRINTS" id="PR00092">
    <property type="entry name" value="TYROSINASE"/>
</dbReference>
<dbReference type="InterPro" id="IPR022739">
    <property type="entry name" value="Polyphenol_oxidase_cen"/>
</dbReference>